<dbReference type="AlphaFoldDB" id="A0A1K2IM49"/>
<dbReference type="Proteomes" id="UP000182034">
    <property type="component" value="Unassembled WGS sequence"/>
</dbReference>
<protein>
    <submittedName>
        <fullName evidence="1">Uncharacterized protein</fullName>
    </submittedName>
</protein>
<gene>
    <name evidence="1" type="ORF">SAMN05216324_10549</name>
</gene>
<reference evidence="2" key="1">
    <citation type="submission" date="2016-10" db="EMBL/GenBank/DDBJ databases">
        <authorList>
            <person name="Varghese N."/>
            <person name="Submissions S."/>
        </authorList>
    </citation>
    <scope>NUCLEOTIDE SEQUENCE [LARGE SCALE GENOMIC DNA]</scope>
    <source>
        <strain evidence="2">SUR2</strain>
    </source>
</reference>
<dbReference type="EMBL" id="FPKW01000005">
    <property type="protein sequence ID" value="SFZ93374.1"/>
    <property type="molecule type" value="Genomic_DNA"/>
</dbReference>
<proteinExistence type="predicted"/>
<accession>A0A1K2IM49</accession>
<evidence type="ECO:0000313" key="1">
    <source>
        <dbReference type="EMBL" id="SFZ93374.1"/>
    </source>
</evidence>
<organism evidence="1 2">
    <name type="scientific">Chryseobacterium limigenitum</name>
    <dbReference type="NCBI Taxonomy" id="1612149"/>
    <lineage>
        <taxon>Bacteria</taxon>
        <taxon>Pseudomonadati</taxon>
        <taxon>Bacteroidota</taxon>
        <taxon>Flavobacteriia</taxon>
        <taxon>Flavobacteriales</taxon>
        <taxon>Weeksellaceae</taxon>
        <taxon>Chryseobacterium group</taxon>
        <taxon>Chryseobacterium</taxon>
    </lineage>
</organism>
<sequence length="31" mass="3635">MIIDKEIMIKEITIECGYEYVENFAKALRNG</sequence>
<name>A0A1K2IM49_9FLAO</name>
<evidence type="ECO:0000313" key="2">
    <source>
        <dbReference type="Proteomes" id="UP000182034"/>
    </source>
</evidence>
<keyword evidence="2" id="KW-1185">Reference proteome</keyword>